<comment type="caution">
    <text evidence="3">The sequence shown here is derived from an EMBL/GenBank/DDBJ whole genome shotgun (WGS) entry which is preliminary data.</text>
</comment>
<sequence length="366" mass="40693">MNIKKLTLVVATFLTSSAFAESSFVVDAGSSGTRLYEYEYQYSSPSNNGLPIIRHEKKYGNLQGGIQTIEDIRLDEYLSDLFSQTKTIPNHIYFYSTAGMRTISSTNRNNINTAVKAWLLEHFPSTDIQVRTISGQIEGAYAWLTANYINGALIGEEPTHGIMDLGGASTQISFESDDGDNLLTVDVGNRQYKLSSTSYLGLGQDLSIKQYLNEPACFPVGYELPNGQKGTGDFLECAIKVEPLINKTHSIASTQDKPQHGLPFYSISGYYYTSSELGINSYFSLSNLAEKGKDFCSKQWSELESGQTQYQVNPYLYSYCYNAAYQHTLLSKGYEFSDGDNDIKVVKKIDEKTISWTLGPILAPDL</sequence>
<evidence type="ECO:0000313" key="3">
    <source>
        <dbReference type="EMBL" id="EFP96425.1"/>
    </source>
</evidence>
<name>E3BK40_9VIBR</name>
<dbReference type="PANTHER" id="PTHR11782:SF83">
    <property type="entry name" value="GUANOSINE-DIPHOSPHATASE"/>
    <property type="match status" value="1"/>
</dbReference>
<reference evidence="3 4" key="1">
    <citation type="journal article" date="2012" name="Int. J. Syst. Evol. Microbiol.">
        <title>Vibrio caribbeanicus sp. nov., isolated from the marine sponge Scleritoderma cyanea.</title>
        <authorList>
            <person name="Hoffmann M."/>
            <person name="Monday S.R."/>
            <person name="Allard M.W."/>
            <person name="Strain E.A."/>
            <person name="Whittaker P."/>
            <person name="Naum M."/>
            <person name="McCarthy P.J."/>
            <person name="Lopez J.V."/>
            <person name="Fischer M."/>
            <person name="Brown E.W."/>
        </authorList>
    </citation>
    <scope>NUCLEOTIDE SEQUENCE [LARGE SCALE GENOMIC DNA]</scope>
    <source>
        <strain evidence="3 4">ATCC BAA-2122</strain>
    </source>
</reference>
<dbReference type="GO" id="GO:0009134">
    <property type="term" value="P:nucleoside diphosphate catabolic process"/>
    <property type="evidence" value="ECO:0007669"/>
    <property type="project" value="TreeGrafter"/>
</dbReference>
<dbReference type="GO" id="GO:0017110">
    <property type="term" value="F:nucleoside diphosphate phosphatase activity"/>
    <property type="evidence" value="ECO:0007669"/>
    <property type="project" value="TreeGrafter"/>
</dbReference>
<feature type="signal peptide" evidence="2">
    <location>
        <begin position="1"/>
        <end position="20"/>
    </location>
</feature>
<dbReference type="Gene3D" id="3.30.420.40">
    <property type="match status" value="1"/>
</dbReference>
<keyword evidence="1 3" id="KW-0378">Hydrolase</keyword>
<dbReference type="STRING" id="796620.VIBC2010_04584"/>
<dbReference type="InterPro" id="IPR000407">
    <property type="entry name" value="GDA1_CD39_NTPase"/>
</dbReference>
<protein>
    <submittedName>
        <fullName evidence="3">Ecto-ATP diphosphohydrolase II</fullName>
    </submittedName>
</protein>
<keyword evidence="2" id="KW-0732">Signal</keyword>
<dbReference type="Pfam" id="PF01150">
    <property type="entry name" value="GDA1_CD39"/>
    <property type="match status" value="1"/>
</dbReference>
<keyword evidence="4" id="KW-1185">Reference proteome</keyword>
<dbReference type="EMBL" id="AEIU01000074">
    <property type="protein sequence ID" value="EFP96425.1"/>
    <property type="molecule type" value="Genomic_DNA"/>
</dbReference>
<evidence type="ECO:0000256" key="1">
    <source>
        <dbReference type="ARBA" id="ARBA00022801"/>
    </source>
</evidence>
<organism evidence="3 4">
    <name type="scientific">Vibrio caribbeanicus ATCC BAA-2122</name>
    <dbReference type="NCBI Taxonomy" id="796620"/>
    <lineage>
        <taxon>Bacteria</taxon>
        <taxon>Pseudomonadati</taxon>
        <taxon>Pseudomonadota</taxon>
        <taxon>Gammaproteobacteria</taxon>
        <taxon>Vibrionales</taxon>
        <taxon>Vibrionaceae</taxon>
        <taxon>Vibrio</taxon>
    </lineage>
</organism>
<dbReference type="eggNOG" id="COG5371">
    <property type="taxonomic scope" value="Bacteria"/>
</dbReference>
<feature type="chain" id="PRO_5003167044" evidence="2">
    <location>
        <begin position="21"/>
        <end position="366"/>
    </location>
</feature>
<evidence type="ECO:0000256" key="2">
    <source>
        <dbReference type="SAM" id="SignalP"/>
    </source>
</evidence>
<proteinExistence type="predicted"/>
<dbReference type="Proteomes" id="UP000002943">
    <property type="component" value="Unassembled WGS sequence"/>
</dbReference>
<gene>
    <name evidence="3" type="ORF">VIBC2010_04584</name>
</gene>
<dbReference type="GO" id="GO:0016020">
    <property type="term" value="C:membrane"/>
    <property type="evidence" value="ECO:0007669"/>
    <property type="project" value="TreeGrafter"/>
</dbReference>
<dbReference type="PROSITE" id="PS01238">
    <property type="entry name" value="GDA1_CD39_NTPASE"/>
    <property type="match status" value="1"/>
</dbReference>
<dbReference type="RefSeq" id="WP_009601395.1">
    <property type="nucleotide sequence ID" value="NZ_AEIU01000074.1"/>
</dbReference>
<dbReference type="OrthoDB" id="5640341at2"/>
<evidence type="ECO:0000313" key="4">
    <source>
        <dbReference type="Proteomes" id="UP000002943"/>
    </source>
</evidence>
<dbReference type="PANTHER" id="PTHR11782">
    <property type="entry name" value="ADENOSINE/GUANOSINE DIPHOSPHATASE"/>
    <property type="match status" value="1"/>
</dbReference>
<dbReference type="Gene3D" id="3.30.420.150">
    <property type="entry name" value="Exopolyphosphatase. Domain 2"/>
    <property type="match status" value="1"/>
</dbReference>
<dbReference type="AlphaFoldDB" id="E3BK40"/>
<accession>E3BK40</accession>